<proteinExistence type="predicted"/>
<name>A0A0P7CU65_PSEPU</name>
<dbReference type="InterPro" id="IPR002686">
    <property type="entry name" value="Transposase_17"/>
</dbReference>
<gene>
    <name evidence="2" type="ORF">HB13667_11110</name>
</gene>
<dbReference type="InterPro" id="IPR036515">
    <property type="entry name" value="Transposase_17_sf"/>
</dbReference>
<comment type="caution">
    <text evidence="2">The sequence shown here is derived from an EMBL/GenBank/DDBJ whole genome shotgun (WGS) entry which is preliminary data.</text>
</comment>
<sequence length="151" mass="17710">MLKPHGHRLRHARCSVPGRLYLLTTVTHQRRPLFQNFHYARLAIHNMRHAEQRQHCHSLAWVVMPDHVHWLLELKNTTLGTLMQRFKCQSSRALHKAGAKASPIWQAGYYDRALRRDEDIIKVARYIVANPIRAGLVNRAGDYPHWDAVWL</sequence>
<dbReference type="GO" id="GO:0043565">
    <property type="term" value="F:sequence-specific DNA binding"/>
    <property type="evidence" value="ECO:0007669"/>
    <property type="project" value="TreeGrafter"/>
</dbReference>
<evidence type="ECO:0000313" key="3">
    <source>
        <dbReference type="Proteomes" id="UP000050437"/>
    </source>
</evidence>
<accession>A0A0P7CU65</accession>
<dbReference type="SUPFAM" id="SSF143422">
    <property type="entry name" value="Transposase IS200-like"/>
    <property type="match status" value="1"/>
</dbReference>
<dbReference type="Proteomes" id="UP000050437">
    <property type="component" value="Unassembled WGS sequence"/>
</dbReference>
<reference evidence="2 3" key="1">
    <citation type="submission" date="2015-10" db="EMBL/GenBank/DDBJ databases">
        <title>Pseudomonas putida clinical strains.</title>
        <authorList>
            <person name="Molina L."/>
            <person name="Udaondo Z."/>
        </authorList>
    </citation>
    <scope>NUCLEOTIDE SEQUENCE [LARGE SCALE GENOMIC DNA]</scope>
    <source>
        <strain evidence="2 3">HB13667</strain>
    </source>
</reference>
<evidence type="ECO:0000313" key="2">
    <source>
        <dbReference type="EMBL" id="KPM65696.1"/>
    </source>
</evidence>
<dbReference type="PANTHER" id="PTHR36966:SF1">
    <property type="entry name" value="REP-ASSOCIATED TYROSINE TRANSPOSASE"/>
    <property type="match status" value="1"/>
</dbReference>
<dbReference type="AlphaFoldDB" id="A0A0P7CU65"/>
<dbReference type="GO" id="GO:0006313">
    <property type="term" value="P:DNA transposition"/>
    <property type="evidence" value="ECO:0007669"/>
    <property type="project" value="InterPro"/>
</dbReference>
<feature type="domain" description="Transposase IS200-like" evidence="1">
    <location>
        <begin position="16"/>
        <end position="130"/>
    </location>
</feature>
<dbReference type="Pfam" id="PF01797">
    <property type="entry name" value="Y1_Tnp"/>
    <property type="match status" value="1"/>
</dbReference>
<protein>
    <submittedName>
        <fullName evidence="2">Transposase</fullName>
    </submittedName>
</protein>
<dbReference type="SMART" id="SM01321">
    <property type="entry name" value="Y1_Tnp"/>
    <property type="match status" value="1"/>
</dbReference>
<dbReference type="EMBL" id="LKKS01000065">
    <property type="protein sequence ID" value="KPM65696.1"/>
    <property type="molecule type" value="Genomic_DNA"/>
</dbReference>
<dbReference type="RefSeq" id="WP_039614560.1">
    <property type="nucleotide sequence ID" value="NZ_LKKS01000065.1"/>
</dbReference>
<dbReference type="NCBIfam" id="NF047646">
    <property type="entry name" value="REP_Tyr_transpos"/>
    <property type="match status" value="1"/>
</dbReference>
<dbReference type="InterPro" id="IPR052715">
    <property type="entry name" value="RAYT_transposase"/>
</dbReference>
<dbReference type="GO" id="GO:0004803">
    <property type="term" value="F:transposase activity"/>
    <property type="evidence" value="ECO:0007669"/>
    <property type="project" value="InterPro"/>
</dbReference>
<evidence type="ECO:0000259" key="1">
    <source>
        <dbReference type="SMART" id="SM01321"/>
    </source>
</evidence>
<organism evidence="2 3">
    <name type="scientific">Pseudomonas putida</name>
    <name type="common">Arthrobacter siderocapsulatus</name>
    <dbReference type="NCBI Taxonomy" id="303"/>
    <lineage>
        <taxon>Bacteria</taxon>
        <taxon>Pseudomonadati</taxon>
        <taxon>Pseudomonadota</taxon>
        <taxon>Gammaproteobacteria</taxon>
        <taxon>Pseudomonadales</taxon>
        <taxon>Pseudomonadaceae</taxon>
        <taxon>Pseudomonas</taxon>
    </lineage>
</organism>
<dbReference type="Gene3D" id="3.30.70.1290">
    <property type="entry name" value="Transposase IS200-like"/>
    <property type="match status" value="1"/>
</dbReference>
<dbReference type="PANTHER" id="PTHR36966">
    <property type="entry name" value="REP-ASSOCIATED TYROSINE TRANSPOSASE"/>
    <property type="match status" value="1"/>
</dbReference>